<protein>
    <submittedName>
        <fullName evidence="1">Uncharacterized protein</fullName>
    </submittedName>
</protein>
<gene>
    <name evidence="1" type="ordered locus">RHA1_ro05366</name>
</gene>
<evidence type="ECO:0000313" key="2">
    <source>
        <dbReference type="Proteomes" id="UP000008710"/>
    </source>
</evidence>
<name>Q0S5P0_RHOJR</name>
<dbReference type="Proteomes" id="UP000008710">
    <property type="component" value="Chromosome"/>
</dbReference>
<sequence length="100" mass="10718">MMPPAQLFTVPATLTYWPCRAPSAPTAVVVVPPRARVVRQSLESGHAERFVAADLVIGDECGTAGSREHPDGVGIARHRYATVQLRLTRPGDDGVRKAST</sequence>
<dbReference type="HOGENOM" id="CLU_2303821_0_0_11"/>
<dbReference type="EMBL" id="CP000431">
    <property type="protein sequence ID" value="ABG97146.1"/>
    <property type="molecule type" value="Genomic_DNA"/>
</dbReference>
<dbReference type="KEGG" id="rha:RHA1_ro05366"/>
<organism evidence="1 2">
    <name type="scientific">Rhodococcus jostii (strain RHA1)</name>
    <dbReference type="NCBI Taxonomy" id="101510"/>
    <lineage>
        <taxon>Bacteria</taxon>
        <taxon>Bacillati</taxon>
        <taxon>Actinomycetota</taxon>
        <taxon>Actinomycetes</taxon>
        <taxon>Mycobacteriales</taxon>
        <taxon>Nocardiaceae</taxon>
        <taxon>Rhodococcus</taxon>
    </lineage>
</organism>
<proteinExistence type="predicted"/>
<dbReference type="AlphaFoldDB" id="Q0S5P0"/>
<accession>Q0S5P0</accession>
<evidence type="ECO:0000313" key="1">
    <source>
        <dbReference type="EMBL" id="ABG97146.1"/>
    </source>
</evidence>
<reference evidence="2" key="1">
    <citation type="journal article" date="2006" name="Proc. Natl. Acad. Sci. U.S.A.">
        <title>The complete genome of Rhodococcus sp. RHA1 provides insights into a catabolic powerhouse.</title>
        <authorList>
            <person name="McLeod M.P."/>
            <person name="Warren R.L."/>
            <person name="Hsiao W.W.L."/>
            <person name="Araki N."/>
            <person name="Myhre M."/>
            <person name="Fernandes C."/>
            <person name="Miyazawa D."/>
            <person name="Wong W."/>
            <person name="Lillquist A.L."/>
            <person name="Wang D."/>
            <person name="Dosanjh M."/>
            <person name="Hara H."/>
            <person name="Petrescu A."/>
            <person name="Morin R.D."/>
            <person name="Yang G."/>
            <person name="Stott J.M."/>
            <person name="Schein J.E."/>
            <person name="Shin H."/>
            <person name="Smailus D."/>
            <person name="Siddiqui A.S."/>
            <person name="Marra M.A."/>
            <person name="Jones S.J.M."/>
            <person name="Holt R."/>
            <person name="Brinkman F.S.L."/>
            <person name="Miyauchi K."/>
            <person name="Fukuda M."/>
            <person name="Davies J.E."/>
            <person name="Mohn W.W."/>
            <person name="Eltis L.D."/>
        </authorList>
    </citation>
    <scope>NUCLEOTIDE SEQUENCE [LARGE SCALE GENOMIC DNA]</scope>
    <source>
        <strain evidence="2">RHA1</strain>
    </source>
</reference>